<proteinExistence type="predicted"/>
<evidence type="ECO:0000313" key="2">
    <source>
        <dbReference type="Proteomes" id="UP000001396"/>
    </source>
</evidence>
<dbReference type="RefSeq" id="XP_020429149.1">
    <property type="nucleotide sequence ID" value="XM_020580562.1"/>
</dbReference>
<organism evidence="1 2">
    <name type="scientific">Heterostelium pallidum (strain ATCC 26659 / Pp 5 / PN500)</name>
    <name type="common">Cellular slime mold</name>
    <name type="synonym">Polysphondylium pallidum</name>
    <dbReference type="NCBI Taxonomy" id="670386"/>
    <lineage>
        <taxon>Eukaryota</taxon>
        <taxon>Amoebozoa</taxon>
        <taxon>Evosea</taxon>
        <taxon>Eumycetozoa</taxon>
        <taxon>Dictyostelia</taxon>
        <taxon>Acytosteliales</taxon>
        <taxon>Acytosteliaceae</taxon>
        <taxon>Heterostelium</taxon>
    </lineage>
</organism>
<dbReference type="GeneID" id="31365244"/>
<dbReference type="AlphaFoldDB" id="D3BP09"/>
<dbReference type="Proteomes" id="UP000001396">
    <property type="component" value="Unassembled WGS sequence"/>
</dbReference>
<sequence>MLNILKFLENHNTIIDLNTFVSFNNMIYQIGEDCEQGRFSKGVFEDVQFVQTLLEVIKERITSLSSEDQYSLVFFVQLLSLLSSWLIDSNLLVLNIDVKRLIYECRTKAKEWMRLLYKDNNSLDSNSQIQDTQLVFTSMALILSMESLTIGEDQDELGHNDFYFHLKSNYILFEKFKNIEFPNSIINISLLHRCSVITFKMIPAIQSIISKSPTVLSNYIMMNEPCFNEPNAFMEWKQLKDSHLWYCQYDINDAIQLNINNGNIIFNGSSSHQLPNNISSKPDFIMLFANTKFSVKFMKSRYVIKIKDRNYELQLTPNGHLQVKEIQDGGDTFDLIPSELLKDLPKSLTKEYTLWKKYDDSIEFRPKQINKFFDKFEPKFSGNIDGIIVQFNTTNELVNLKTTMDGQLESHLHTVFKIDSPENILVWKTHSKIIIQLVQHKDLLFEIIEDAKEGTITYSRSFTICDNQYMGTMVGLSNYLLLENNHTKEKIVLTPHSILSVEQGDMDFKDYQVCQADVNSLDTPSYFRYKIDDNIKVLTPQEITSNLYLAYLHLMTSSTMPDPFLGQTGFDMAVTLLQRFQTNRLFTTQSIAILKRIQSISPTRKLFSTKEHNAFQEVEYKYPLIPGFVCHDFINMLVSSVISHNQECQFLYESCKDNVQPNTQQRSTKSFIFTSDNFTSEILGIFDARLFRIPDRNVMDFPAITISSFYMSLLNLAKSIRLKQQPFSKLILFLTFQNLIALKPSSNHSLFDHIIYLSIPDSTNEEQFKMIPFPEAVIHTSPHITHKQISSDPAWNSLFQEYELIKVPKLEVSELPTQFIKYQEEFKSWQRNYRLFIFLKSLQKISFKPDSLNSQTPPILSSILNIKPKIIRYSKSNDKIDWKDNDFQIEIDERLSNLFKIGYDPEIEDYLALCLVEKQEKYTISDQLDQLLDHEESTKIGSIFYDELEKSKDHLISHIESTPTYELVDQQYIEETLSQLYKEINDAKTLVWSQIESIYNSNWTKLSSFIKCGLWKQCNPVNIYKDFIDYVDYPTSQTKDKKVECFRSSSLGTV</sequence>
<dbReference type="EMBL" id="ADBJ01000044">
    <property type="protein sequence ID" value="EFA77019.1"/>
    <property type="molecule type" value="Genomic_DNA"/>
</dbReference>
<dbReference type="InParanoid" id="D3BP09"/>
<accession>D3BP09</accession>
<name>D3BP09_HETP5</name>
<comment type="caution">
    <text evidence="1">The sequence shown here is derived from an EMBL/GenBank/DDBJ whole genome shotgun (WGS) entry which is preliminary data.</text>
</comment>
<evidence type="ECO:0000313" key="1">
    <source>
        <dbReference type="EMBL" id="EFA77019.1"/>
    </source>
</evidence>
<gene>
    <name evidence="1" type="ORF">PPL_09771</name>
</gene>
<protein>
    <submittedName>
        <fullName evidence="1">Uncharacterized protein</fullName>
    </submittedName>
</protein>
<reference evidence="1 2" key="1">
    <citation type="journal article" date="2011" name="Genome Res.">
        <title>Phylogeny-wide analysis of social amoeba genomes highlights ancient origins for complex intercellular communication.</title>
        <authorList>
            <person name="Heidel A.J."/>
            <person name="Lawal H.M."/>
            <person name="Felder M."/>
            <person name="Schilde C."/>
            <person name="Helps N.R."/>
            <person name="Tunggal B."/>
            <person name="Rivero F."/>
            <person name="John U."/>
            <person name="Schleicher M."/>
            <person name="Eichinger L."/>
            <person name="Platzer M."/>
            <person name="Noegel A.A."/>
            <person name="Schaap P."/>
            <person name="Gloeckner G."/>
        </authorList>
    </citation>
    <scope>NUCLEOTIDE SEQUENCE [LARGE SCALE GENOMIC DNA]</scope>
    <source>
        <strain evidence="2">ATCC 26659 / Pp 5 / PN500</strain>
    </source>
</reference>
<keyword evidence="2" id="KW-1185">Reference proteome</keyword>